<accession>F3YVL7</accession>
<dbReference type="eggNOG" id="COG1309">
    <property type="taxonomic scope" value="Bacteria"/>
</dbReference>
<proteinExistence type="predicted"/>
<dbReference type="Pfam" id="PF00440">
    <property type="entry name" value="TetR_N"/>
    <property type="match status" value="1"/>
</dbReference>
<organism evidence="4 5">
    <name type="scientific">Desulfocurvibacter africanus subsp. africanus str. Walvis Bay</name>
    <dbReference type="NCBI Taxonomy" id="690850"/>
    <lineage>
        <taxon>Bacteria</taxon>
        <taxon>Pseudomonadati</taxon>
        <taxon>Thermodesulfobacteriota</taxon>
        <taxon>Desulfovibrionia</taxon>
        <taxon>Desulfovibrionales</taxon>
        <taxon>Desulfovibrionaceae</taxon>
        <taxon>Desulfocurvibacter</taxon>
    </lineage>
</organism>
<evidence type="ECO:0000256" key="1">
    <source>
        <dbReference type="ARBA" id="ARBA00023125"/>
    </source>
</evidence>
<feature type="domain" description="HTH tetR-type" evidence="3">
    <location>
        <begin position="13"/>
        <end position="73"/>
    </location>
</feature>
<protein>
    <submittedName>
        <fullName evidence="4">Transcriptional regulator TetR</fullName>
    </submittedName>
</protein>
<dbReference type="InterPro" id="IPR015292">
    <property type="entry name" value="Tscrpt_reg_YbiH_C"/>
</dbReference>
<feature type="DNA-binding region" description="H-T-H motif" evidence="2">
    <location>
        <begin position="36"/>
        <end position="55"/>
    </location>
</feature>
<dbReference type="InterPro" id="IPR001647">
    <property type="entry name" value="HTH_TetR"/>
</dbReference>
<dbReference type="Pfam" id="PF09209">
    <property type="entry name" value="CecR_C"/>
    <property type="match status" value="1"/>
</dbReference>
<dbReference type="Gene3D" id="1.10.10.60">
    <property type="entry name" value="Homeodomain-like"/>
    <property type="match status" value="1"/>
</dbReference>
<dbReference type="STRING" id="690850.Desaf_0398"/>
<dbReference type="InterPro" id="IPR050109">
    <property type="entry name" value="HTH-type_TetR-like_transc_reg"/>
</dbReference>
<dbReference type="PANTHER" id="PTHR30055">
    <property type="entry name" value="HTH-TYPE TRANSCRIPTIONAL REGULATOR RUTR"/>
    <property type="match status" value="1"/>
</dbReference>
<dbReference type="SUPFAM" id="SSF48498">
    <property type="entry name" value="Tetracyclin repressor-like, C-terminal domain"/>
    <property type="match status" value="1"/>
</dbReference>
<dbReference type="InterPro" id="IPR036271">
    <property type="entry name" value="Tet_transcr_reg_TetR-rel_C_sf"/>
</dbReference>
<dbReference type="Gene3D" id="1.10.357.10">
    <property type="entry name" value="Tetracycline Repressor, domain 2"/>
    <property type="match status" value="1"/>
</dbReference>
<evidence type="ECO:0000313" key="4">
    <source>
        <dbReference type="EMBL" id="EGJ48753.1"/>
    </source>
</evidence>
<sequence length="235" mass="25595" precursor="true">MNTEAGRKAGKEIDARERLIEAGIDVFGQHGFEGASTRRLAAEAGVNIAAIPYYYGSKEGLYKAVVEEIVQRVRERLAPEIASANNLAMREDATEGELIAELQRLLTAMALTIIGSPEAKRWARIVLQEQIKPSEAFEILFQGFFKRMLGACGTLLSRLTRLSAESEELIFLAQAILGQVLIFRIGETALLRRLDSEQLTPGQVSKLAGLIAVNVEAITRNAISMAAGQKGNAKP</sequence>
<gene>
    <name evidence="4" type="ORF">Desaf_0398</name>
</gene>
<dbReference type="PRINTS" id="PR00455">
    <property type="entry name" value="HTHTETR"/>
</dbReference>
<keyword evidence="1 2" id="KW-0238">DNA-binding</keyword>
<dbReference type="PROSITE" id="PS50977">
    <property type="entry name" value="HTH_TETR_2"/>
    <property type="match status" value="1"/>
</dbReference>
<dbReference type="HOGENOM" id="CLU_069356_16_0_7"/>
<dbReference type="Proteomes" id="UP000007844">
    <property type="component" value="Chromosome"/>
</dbReference>
<dbReference type="KEGG" id="daf:Desaf_0398"/>
<evidence type="ECO:0000313" key="5">
    <source>
        <dbReference type="Proteomes" id="UP000007844"/>
    </source>
</evidence>
<dbReference type="GO" id="GO:0003700">
    <property type="term" value="F:DNA-binding transcription factor activity"/>
    <property type="evidence" value="ECO:0007669"/>
    <property type="project" value="TreeGrafter"/>
</dbReference>
<name>F3YVL7_DESAF</name>
<dbReference type="InterPro" id="IPR009057">
    <property type="entry name" value="Homeodomain-like_sf"/>
</dbReference>
<dbReference type="PANTHER" id="PTHR30055:SF226">
    <property type="entry name" value="HTH-TYPE TRANSCRIPTIONAL REGULATOR PKSA"/>
    <property type="match status" value="1"/>
</dbReference>
<keyword evidence="5" id="KW-1185">Reference proteome</keyword>
<dbReference type="AlphaFoldDB" id="F3YVL7"/>
<evidence type="ECO:0000256" key="2">
    <source>
        <dbReference type="PROSITE-ProRule" id="PRU00335"/>
    </source>
</evidence>
<dbReference type="GO" id="GO:0000976">
    <property type="term" value="F:transcription cis-regulatory region binding"/>
    <property type="evidence" value="ECO:0007669"/>
    <property type="project" value="TreeGrafter"/>
</dbReference>
<dbReference type="RefSeq" id="WP_014258602.1">
    <property type="nucleotide sequence ID" value="NC_016629.1"/>
</dbReference>
<dbReference type="SUPFAM" id="SSF46689">
    <property type="entry name" value="Homeodomain-like"/>
    <property type="match status" value="1"/>
</dbReference>
<dbReference type="EMBL" id="CP003221">
    <property type="protein sequence ID" value="EGJ48753.1"/>
    <property type="molecule type" value="Genomic_DNA"/>
</dbReference>
<reference evidence="4 5" key="1">
    <citation type="journal article" date="2011" name="J. Bacteriol.">
        <title>Genome sequence of the mercury-methylating and pleomorphic Desulfovibrio africanus Strain Walvis Bay.</title>
        <authorList>
            <person name="Brown S.D."/>
            <person name="Wall J.D."/>
            <person name="Kucken A.M."/>
            <person name="Gilmour C.C."/>
            <person name="Podar M."/>
            <person name="Brandt C.C."/>
            <person name="Teshima H."/>
            <person name="Detter J.C."/>
            <person name="Han C.S."/>
            <person name="Land M.L."/>
            <person name="Lucas S."/>
            <person name="Han J."/>
            <person name="Pennacchio L."/>
            <person name="Nolan M."/>
            <person name="Pitluck S."/>
            <person name="Woyke T."/>
            <person name="Goodwin L."/>
            <person name="Palumbo A.V."/>
            <person name="Elias D.A."/>
        </authorList>
    </citation>
    <scope>NUCLEOTIDE SEQUENCE [LARGE SCALE GENOMIC DNA]</scope>
    <source>
        <strain evidence="4 5">Walvis Bay</strain>
    </source>
</reference>
<evidence type="ECO:0000259" key="3">
    <source>
        <dbReference type="PROSITE" id="PS50977"/>
    </source>
</evidence>